<name>A0A1H9U088_9SPHI</name>
<proteinExistence type="predicted"/>
<dbReference type="RefSeq" id="WP_175474605.1">
    <property type="nucleotide sequence ID" value="NZ_FOGG01000026.1"/>
</dbReference>
<reference evidence="1 2" key="1">
    <citation type="submission" date="2016-10" db="EMBL/GenBank/DDBJ databases">
        <authorList>
            <person name="de Groot N.N."/>
        </authorList>
    </citation>
    <scope>NUCLEOTIDE SEQUENCE [LARGE SCALE GENOMIC DNA]</scope>
    <source>
        <strain evidence="1 2">DSM 18610</strain>
    </source>
</reference>
<dbReference type="EMBL" id="FOGG01000026">
    <property type="protein sequence ID" value="SES02702.1"/>
    <property type="molecule type" value="Genomic_DNA"/>
</dbReference>
<evidence type="ECO:0000313" key="1">
    <source>
        <dbReference type="EMBL" id="SES02702.1"/>
    </source>
</evidence>
<evidence type="ECO:0008006" key="3">
    <source>
        <dbReference type="Google" id="ProtNLM"/>
    </source>
</evidence>
<feature type="non-terminal residue" evidence="1">
    <location>
        <position position="297"/>
    </location>
</feature>
<dbReference type="AlphaFoldDB" id="A0A1H9U088"/>
<protein>
    <recommendedName>
        <fullName evidence="3">DUF4935 domain-containing protein</fullName>
    </recommendedName>
</protein>
<dbReference type="Proteomes" id="UP000199572">
    <property type="component" value="Unassembled WGS sequence"/>
</dbReference>
<keyword evidence="2" id="KW-1185">Reference proteome</keyword>
<evidence type="ECO:0000313" key="2">
    <source>
        <dbReference type="Proteomes" id="UP000199572"/>
    </source>
</evidence>
<sequence>MILALKKLLIDSQFLADRAFDFESKELKSLTALARKGLIQLCLTHAIEAEIRDRIVEKSKVALSHLSLGEAGLLLHIPQFRYFIKSFDKTAVARHFTAAFEQFKSEGRVCVIAHDDLKKQEWSSACSISALSDLHNTMDLIIRQEESLQQQVRAAERFILEKKEDVEQFITHKLYYSGYLGCSTELEIEIVDSQIIEVNLDRSYILSVDEKSFIYSASFSINAIFGFQPLANELQEDGSNHAPNPPETVYQHHLLTETICFEINLENFLAQPFKISADMPDEIEVFFDEGEYIFQLP</sequence>
<gene>
    <name evidence="1" type="ORF">SAMN04488023_1268</name>
</gene>
<organism evidence="1 2">
    <name type="scientific">Pedobacter rhizosphaerae</name>
    <dbReference type="NCBI Taxonomy" id="390241"/>
    <lineage>
        <taxon>Bacteria</taxon>
        <taxon>Pseudomonadati</taxon>
        <taxon>Bacteroidota</taxon>
        <taxon>Sphingobacteriia</taxon>
        <taxon>Sphingobacteriales</taxon>
        <taxon>Sphingobacteriaceae</taxon>
        <taxon>Pedobacter</taxon>
    </lineage>
</organism>
<accession>A0A1H9U088</accession>